<dbReference type="InterPro" id="IPR036961">
    <property type="entry name" value="Kinesin_motor_dom_sf"/>
</dbReference>
<comment type="caution">
    <text evidence="5">The sequence shown here is derived from an EMBL/GenBank/DDBJ whole genome shotgun (WGS) entry which is preliminary data.</text>
</comment>
<protein>
    <recommendedName>
        <fullName evidence="4">Kinesin motor domain-containing protein</fullName>
    </recommendedName>
</protein>
<feature type="region of interest" description="Disordered" evidence="3">
    <location>
        <begin position="455"/>
        <end position="496"/>
    </location>
</feature>
<feature type="region of interest" description="Disordered" evidence="3">
    <location>
        <begin position="1"/>
        <end position="22"/>
    </location>
</feature>
<sequence>MANSTGTNEKSQSPGDDKLLMNVFSEETDDAILDLIHHSTIHGKSAKDKTQGSNTTTSEQTINTETSASISTPLNQSPKQNKNTSDLFFKENHSYHFPPSPKLKMNPKDALSPRKSRAVQKRKEYGYDYDYDSAPQDINNMNMNASIGNAENISLTSNNTNTPARSIQTKASFHSHHDQQSYSSQPQNNYQSYAQNAASVASRSVTNKSIKSLSSRQSKKSPLQSAKTHRKLPSLQLGEEQILFEQRLCHSENGVAVRKIHSNGKSQLRYVKCIPYESRGRKSLKSSRSMAGSVGGRKYGTPSHNMSMSVPGVPQHNYSSSKSVASLMGRISLGARGKSKSRRGLIDTYEDDNSKAMTEQMHEKQSLALTWGNKKKVAIPLSNFIEVRKGKTTSRTIRNPCPSDRLLSLITNEKKSGSSSLDIEAPTELDRDKFAKAFSVFLGVPLKDDFIGEQIDISPANSPDRLSRARGRKGNENGGDDDDVFSLPSTSTASSMMTPHGMVEYQIGGGSLLPSLPSSPDSRTSSKLMMEEHNISIEHTVEEEFSLDGADSLKDLLPPPVKREGLESTVTTTEMEKSLEKEPDEKVEEDIIRPIPDAKKSAKPKKEKEATKNKNEDDDEISAVSSLTHGYDQEIVEELHQALNDLRAELDASRAEAARAVKVAEQAIQSAESCSSNDWNSTVTHKAAEAAAQAQKRSAEAIAKQKAAEEKLAAERKSSTFWRQQAMGAESKSASLGTRLAVAQVQRTAVSEELRREKQKAVTYIKTMKKDYELKESIQRETLGSAAAQNRLLEIELDGTRRDLIVKSQEVKALQDAYTELKTDVAVGSKSGNKKKFFGKGKKSREPLLLETRINVDSDENENPVRTMQMQPHSSEELLKIQAETVSLKKQFEVLRRTASDELKQLPLEAKEWASKASSAVAKAQEEVQALKHQLAIEVTSRRKLLHEVQDLRGTVRVYCRPRPQNNGDNILSTPSHEICLINKDHLDEAVAKDIGPMCFQFDKVFHSNTSQSEVYSEMEELVLGSLEGFNACLICYGESGSGKSHTMIGDMEVSQGDGFGDDSFPLVKFQDHGIHFRALNQLFQVSNRRRNIFEDSFTLSILEIHDEKLVDLVEGTSFAERVGIVRGGDTRKASSRNESSNSESSRKLEIKTNHEGDTVVDGQILVPIHSMEEAIRLWEQCMSLRHKRLVDSGSDIGRYNRSSHIVATLEITSTNNSTGVGSVGKIQFADLASSDVVQRRGSASRPADIDNILAPVGNRFDWKFKNKSISTLADVVDARVNFSRNPPYRHSSLTHVLRDALEADTKTVLLSCVKTDRQNVQNTANTLRFASKIKKVVIGKATKRHISIA</sequence>
<dbReference type="Pfam" id="PF00225">
    <property type="entry name" value="Kinesin"/>
    <property type="match status" value="1"/>
</dbReference>
<feature type="compositionally biased region" description="Low complexity" evidence="3">
    <location>
        <begin position="486"/>
        <end position="496"/>
    </location>
</feature>
<dbReference type="PROSITE" id="PS50067">
    <property type="entry name" value="KINESIN_MOTOR_2"/>
    <property type="match status" value="1"/>
</dbReference>
<evidence type="ECO:0000313" key="6">
    <source>
        <dbReference type="Proteomes" id="UP001054902"/>
    </source>
</evidence>
<feature type="compositionally biased region" description="Polar residues" evidence="3">
    <location>
        <begin position="201"/>
        <end position="226"/>
    </location>
</feature>
<feature type="region of interest" description="Disordered" evidence="3">
    <location>
        <begin position="552"/>
        <end position="621"/>
    </location>
</feature>
<proteinExistence type="inferred from homology"/>
<feature type="compositionally biased region" description="Low complexity" evidence="3">
    <location>
        <begin position="180"/>
        <end position="199"/>
    </location>
</feature>
<dbReference type="EMBL" id="BLLK01000020">
    <property type="protein sequence ID" value="GFH45461.1"/>
    <property type="molecule type" value="Genomic_DNA"/>
</dbReference>
<dbReference type="InterPro" id="IPR027417">
    <property type="entry name" value="P-loop_NTPase"/>
</dbReference>
<dbReference type="Proteomes" id="UP001054902">
    <property type="component" value="Unassembled WGS sequence"/>
</dbReference>
<dbReference type="PRINTS" id="PR00380">
    <property type="entry name" value="KINESINHEAVY"/>
</dbReference>
<dbReference type="InterPro" id="IPR001752">
    <property type="entry name" value="Kinesin_motor_dom"/>
</dbReference>
<feature type="compositionally biased region" description="Low complexity" evidence="3">
    <location>
        <begin position="53"/>
        <end position="67"/>
    </location>
</feature>
<feature type="region of interest" description="Disordered" evidence="3">
    <location>
        <begin position="1130"/>
        <end position="1149"/>
    </location>
</feature>
<gene>
    <name evidence="5" type="ORF">CTEN210_01935</name>
</gene>
<dbReference type="InterPro" id="IPR027640">
    <property type="entry name" value="Kinesin-like_fam"/>
</dbReference>
<dbReference type="Gene3D" id="3.40.850.10">
    <property type="entry name" value="Kinesin motor domain"/>
    <property type="match status" value="1"/>
</dbReference>
<feature type="compositionally biased region" description="Polar residues" evidence="3">
    <location>
        <begin position="1"/>
        <end position="14"/>
    </location>
</feature>
<dbReference type="GO" id="GO:0007018">
    <property type="term" value="P:microtubule-based movement"/>
    <property type="evidence" value="ECO:0007669"/>
    <property type="project" value="InterPro"/>
</dbReference>
<dbReference type="GO" id="GO:0003777">
    <property type="term" value="F:microtubule motor activity"/>
    <property type="evidence" value="ECO:0007669"/>
    <property type="project" value="InterPro"/>
</dbReference>
<dbReference type="PANTHER" id="PTHR47972">
    <property type="entry name" value="KINESIN-LIKE PROTEIN KLP-3"/>
    <property type="match status" value="1"/>
</dbReference>
<evidence type="ECO:0000256" key="1">
    <source>
        <dbReference type="PROSITE-ProRule" id="PRU00283"/>
    </source>
</evidence>
<feature type="compositionally biased region" description="Basic and acidic residues" evidence="3">
    <location>
        <begin position="574"/>
        <end position="615"/>
    </location>
</feature>
<dbReference type="GO" id="GO:0005524">
    <property type="term" value="F:ATP binding"/>
    <property type="evidence" value="ECO:0007669"/>
    <property type="project" value="UniProtKB-UniRule"/>
</dbReference>
<feature type="region of interest" description="Disordered" evidence="3">
    <location>
        <begin position="169"/>
        <end position="232"/>
    </location>
</feature>
<keyword evidence="1" id="KW-0067">ATP-binding</keyword>
<accession>A0AAD3CGM1</accession>
<dbReference type="SMART" id="SM00129">
    <property type="entry name" value="KISc"/>
    <property type="match status" value="1"/>
</dbReference>
<organism evidence="5 6">
    <name type="scientific">Chaetoceros tenuissimus</name>
    <dbReference type="NCBI Taxonomy" id="426638"/>
    <lineage>
        <taxon>Eukaryota</taxon>
        <taxon>Sar</taxon>
        <taxon>Stramenopiles</taxon>
        <taxon>Ochrophyta</taxon>
        <taxon>Bacillariophyta</taxon>
        <taxon>Coscinodiscophyceae</taxon>
        <taxon>Chaetocerotophycidae</taxon>
        <taxon>Chaetocerotales</taxon>
        <taxon>Chaetocerotaceae</taxon>
        <taxon>Chaetoceros</taxon>
    </lineage>
</organism>
<feature type="compositionally biased region" description="Polar residues" evidence="3">
    <location>
        <begin position="68"/>
        <end position="86"/>
    </location>
</feature>
<name>A0AAD3CGM1_9STRA</name>
<comment type="similarity">
    <text evidence="1">Belongs to the TRAFAC class myosin-kinesin ATPase superfamily. Kinesin family.</text>
</comment>
<keyword evidence="1" id="KW-0547">Nucleotide-binding</keyword>
<feature type="region of interest" description="Disordered" evidence="3">
    <location>
        <begin position="284"/>
        <end position="303"/>
    </location>
</feature>
<dbReference type="GO" id="GO:0008017">
    <property type="term" value="F:microtubule binding"/>
    <property type="evidence" value="ECO:0007669"/>
    <property type="project" value="InterPro"/>
</dbReference>
<evidence type="ECO:0000256" key="2">
    <source>
        <dbReference type="SAM" id="Coils"/>
    </source>
</evidence>
<keyword evidence="2" id="KW-0175">Coiled coil</keyword>
<reference evidence="5 6" key="1">
    <citation type="journal article" date="2021" name="Sci. Rep.">
        <title>The genome of the diatom Chaetoceros tenuissimus carries an ancient integrated fragment of an extant virus.</title>
        <authorList>
            <person name="Hongo Y."/>
            <person name="Kimura K."/>
            <person name="Takaki Y."/>
            <person name="Yoshida Y."/>
            <person name="Baba S."/>
            <person name="Kobayashi G."/>
            <person name="Nagasaki K."/>
            <person name="Hano T."/>
            <person name="Tomaru Y."/>
        </authorList>
    </citation>
    <scope>NUCLEOTIDE SEQUENCE [LARGE SCALE GENOMIC DNA]</scope>
    <source>
        <strain evidence="5 6">NIES-3715</strain>
    </source>
</reference>
<keyword evidence="6" id="KW-1185">Reference proteome</keyword>
<dbReference type="Gene3D" id="2.30.29.30">
    <property type="entry name" value="Pleckstrin-homology domain (PH domain)/Phosphotyrosine-binding domain (PTB)"/>
    <property type="match status" value="1"/>
</dbReference>
<dbReference type="PANTHER" id="PTHR47972:SF28">
    <property type="entry name" value="KINESIN-LIKE PROTEIN KLP-3"/>
    <property type="match status" value="1"/>
</dbReference>
<keyword evidence="1" id="KW-0505">Motor protein</keyword>
<dbReference type="InterPro" id="IPR011993">
    <property type="entry name" value="PH-like_dom_sf"/>
</dbReference>
<evidence type="ECO:0000256" key="3">
    <source>
        <dbReference type="SAM" id="MobiDB-lite"/>
    </source>
</evidence>
<dbReference type="SUPFAM" id="SSF52540">
    <property type="entry name" value="P-loop containing nucleoside triphosphate hydrolases"/>
    <property type="match status" value="1"/>
</dbReference>
<evidence type="ECO:0000259" key="4">
    <source>
        <dbReference type="PROSITE" id="PS50067"/>
    </source>
</evidence>
<dbReference type="GO" id="GO:0015630">
    <property type="term" value="C:microtubule cytoskeleton"/>
    <property type="evidence" value="ECO:0007669"/>
    <property type="project" value="TreeGrafter"/>
</dbReference>
<feature type="coiled-coil region" evidence="2">
    <location>
        <begin position="636"/>
        <end position="663"/>
    </location>
</feature>
<feature type="binding site" evidence="1">
    <location>
        <begin position="1038"/>
        <end position="1045"/>
    </location>
    <ligand>
        <name>ATP</name>
        <dbReference type="ChEBI" id="CHEBI:30616"/>
    </ligand>
</feature>
<feature type="region of interest" description="Disordered" evidence="3">
    <location>
        <begin position="41"/>
        <end position="123"/>
    </location>
</feature>
<evidence type="ECO:0000313" key="5">
    <source>
        <dbReference type="EMBL" id="GFH45461.1"/>
    </source>
</evidence>
<feature type="domain" description="Kinesin motor" evidence="4">
    <location>
        <begin position="955"/>
        <end position="1337"/>
    </location>
</feature>